<evidence type="ECO:0000256" key="1">
    <source>
        <dbReference type="SAM" id="MobiDB-lite"/>
    </source>
</evidence>
<protein>
    <submittedName>
        <fullName evidence="2">Uncharacterized protein</fullName>
    </submittedName>
</protein>
<keyword evidence="3" id="KW-1185">Reference proteome</keyword>
<dbReference type="HOGENOM" id="CLU_2797953_0_0_1"/>
<dbReference type="PaxDb" id="65489-OBART03G22960.1"/>
<evidence type="ECO:0000313" key="2">
    <source>
        <dbReference type="EnsemblPlants" id="OBART03G22960.1"/>
    </source>
</evidence>
<evidence type="ECO:0000313" key="3">
    <source>
        <dbReference type="Proteomes" id="UP000026960"/>
    </source>
</evidence>
<reference evidence="2" key="1">
    <citation type="journal article" date="2009" name="Rice">
        <title>De Novo Next Generation Sequencing of Plant Genomes.</title>
        <authorList>
            <person name="Rounsley S."/>
            <person name="Marri P.R."/>
            <person name="Yu Y."/>
            <person name="He R."/>
            <person name="Sisneros N."/>
            <person name="Goicoechea J.L."/>
            <person name="Lee S.J."/>
            <person name="Angelova A."/>
            <person name="Kudrna D."/>
            <person name="Luo M."/>
            <person name="Affourtit J."/>
            <person name="Desany B."/>
            <person name="Knight J."/>
            <person name="Niazi F."/>
            <person name="Egholm M."/>
            <person name="Wing R.A."/>
        </authorList>
    </citation>
    <scope>NUCLEOTIDE SEQUENCE [LARGE SCALE GENOMIC DNA]</scope>
    <source>
        <strain evidence="2">cv. IRGC 105608</strain>
    </source>
</reference>
<accession>A0A0D3FKC0</accession>
<dbReference type="AlphaFoldDB" id="A0A0D3FKC0"/>
<feature type="compositionally biased region" description="Gly residues" evidence="1">
    <location>
        <begin position="1"/>
        <end position="14"/>
    </location>
</feature>
<dbReference type="Gramene" id="OBART03G22960.1">
    <property type="protein sequence ID" value="OBART03G22960.1"/>
    <property type="gene ID" value="OBART03G22960"/>
</dbReference>
<dbReference type="EnsemblPlants" id="OBART03G22960.1">
    <property type="protein sequence ID" value="OBART03G22960.1"/>
    <property type="gene ID" value="OBART03G22960"/>
</dbReference>
<feature type="region of interest" description="Disordered" evidence="1">
    <location>
        <begin position="1"/>
        <end position="68"/>
    </location>
</feature>
<name>A0A0D3FKC0_9ORYZ</name>
<proteinExistence type="predicted"/>
<organism evidence="2">
    <name type="scientific">Oryza barthii</name>
    <dbReference type="NCBI Taxonomy" id="65489"/>
    <lineage>
        <taxon>Eukaryota</taxon>
        <taxon>Viridiplantae</taxon>
        <taxon>Streptophyta</taxon>
        <taxon>Embryophyta</taxon>
        <taxon>Tracheophyta</taxon>
        <taxon>Spermatophyta</taxon>
        <taxon>Magnoliopsida</taxon>
        <taxon>Liliopsida</taxon>
        <taxon>Poales</taxon>
        <taxon>Poaceae</taxon>
        <taxon>BOP clade</taxon>
        <taxon>Oryzoideae</taxon>
        <taxon>Oryzeae</taxon>
        <taxon>Oryzinae</taxon>
        <taxon>Oryza</taxon>
    </lineage>
</organism>
<feature type="compositionally biased region" description="Gly residues" evidence="1">
    <location>
        <begin position="50"/>
        <end position="61"/>
    </location>
</feature>
<sequence>MAAGVGGGGAGDPAGGSQAPHRSVSRPPSTAGTRSPPVPFLPSLDPVEGRGVGGSAAGGERGGWRWAV</sequence>
<dbReference type="Proteomes" id="UP000026960">
    <property type="component" value="Chromosome 3"/>
</dbReference>
<reference evidence="2" key="2">
    <citation type="submission" date="2015-03" db="UniProtKB">
        <authorList>
            <consortium name="EnsemblPlants"/>
        </authorList>
    </citation>
    <scope>IDENTIFICATION</scope>
</reference>